<keyword evidence="2" id="KW-1185">Reference proteome</keyword>
<evidence type="ECO:0000313" key="1">
    <source>
        <dbReference type="EMBL" id="MCF1749624.1"/>
    </source>
</evidence>
<dbReference type="RefSeq" id="WP_234859808.1">
    <property type="nucleotide sequence ID" value="NZ_JAKEVZ010000001.1"/>
</dbReference>
<dbReference type="InterPro" id="IPR011990">
    <property type="entry name" value="TPR-like_helical_dom_sf"/>
</dbReference>
<reference evidence="1 2" key="1">
    <citation type="submission" date="2022-01" db="EMBL/GenBank/DDBJ databases">
        <title>Mariniradius saccharolyticus sp. nov., isolated from sediment of a river.</title>
        <authorList>
            <person name="Liu H."/>
        </authorList>
    </citation>
    <scope>NUCLEOTIDE SEQUENCE [LARGE SCALE GENOMIC DNA]</scope>
    <source>
        <strain evidence="1 2">RY-2</strain>
    </source>
</reference>
<accession>A0ABS9BP73</accession>
<dbReference type="EMBL" id="JAKEVZ010000001">
    <property type="protein sequence ID" value="MCF1749624.1"/>
    <property type="molecule type" value="Genomic_DNA"/>
</dbReference>
<evidence type="ECO:0000313" key="2">
    <source>
        <dbReference type="Proteomes" id="UP001201449"/>
    </source>
</evidence>
<comment type="caution">
    <text evidence="1">The sequence shown here is derived from an EMBL/GenBank/DDBJ whole genome shotgun (WGS) entry which is preliminary data.</text>
</comment>
<sequence length="182" mass="21642">MRVIQYIRKLKKVYKHGQILRVVQKQYASKAYLNCISNCHLMIELIENDFFGYYYRGLCYLKLKFFQEALSDMETAYCNQKKNRFPKLMEEYSRDVELRIANIFRLQRKYGLAIEKLNDLLSRNPDFVNGYIEMVGVYMDMEDPESALQVVNQGLLQYPNNQDLKDAQSNLIYYSTSKRPAH</sequence>
<protein>
    <submittedName>
        <fullName evidence="1">Tetratricopeptide repeat protein</fullName>
    </submittedName>
</protein>
<dbReference type="SUPFAM" id="SSF48452">
    <property type="entry name" value="TPR-like"/>
    <property type="match status" value="1"/>
</dbReference>
<dbReference type="Pfam" id="PF14559">
    <property type="entry name" value="TPR_19"/>
    <property type="match status" value="1"/>
</dbReference>
<organism evidence="1 2">
    <name type="scientific">Mariniradius sediminis</name>
    <dbReference type="NCBI Taxonomy" id="2909237"/>
    <lineage>
        <taxon>Bacteria</taxon>
        <taxon>Pseudomonadati</taxon>
        <taxon>Bacteroidota</taxon>
        <taxon>Cytophagia</taxon>
        <taxon>Cytophagales</taxon>
        <taxon>Cyclobacteriaceae</taxon>
        <taxon>Mariniradius</taxon>
    </lineage>
</organism>
<name>A0ABS9BP73_9BACT</name>
<proteinExistence type="predicted"/>
<gene>
    <name evidence="1" type="ORF">L0U89_00970</name>
</gene>
<dbReference type="Gene3D" id="1.25.40.10">
    <property type="entry name" value="Tetratricopeptide repeat domain"/>
    <property type="match status" value="2"/>
</dbReference>
<dbReference type="Proteomes" id="UP001201449">
    <property type="component" value="Unassembled WGS sequence"/>
</dbReference>